<reference evidence="7" key="1">
    <citation type="submission" date="2022-08" db="EMBL/GenBank/DDBJ databases">
        <authorList>
            <consortium name="DOE Joint Genome Institute"/>
            <person name="Min B."/>
            <person name="Riley R."/>
            <person name="Sierra-Patev S."/>
            <person name="Naranjo-Ortiz M."/>
            <person name="Looney B."/>
            <person name="Konkel Z."/>
            <person name="Slot J.C."/>
            <person name="Sakamoto Y."/>
            <person name="Steenwyk J.L."/>
            <person name="Rokas A."/>
            <person name="Carro J."/>
            <person name="Camarero S."/>
            <person name="Ferreira P."/>
            <person name="Molpeceres G."/>
            <person name="Ruiz-Duenas F.J."/>
            <person name="Serrano A."/>
            <person name="Henrissat B."/>
            <person name="Drula E."/>
            <person name="Hughes K.W."/>
            <person name="Mata J.L."/>
            <person name="Ishikawa N.K."/>
            <person name="Vargas-Isla R."/>
            <person name="Ushijima S."/>
            <person name="Smith C.A."/>
            <person name="Ahrendt S."/>
            <person name="Andreopoulos W."/>
            <person name="He G."/>
            <person name="Labutti K."/>
            <person name="Lipzen A."/>
            <person name="Ng V."/>
            <person name="Sandor L."/>
            <person name="Barry K."/>
            <person name="Martinez A.T."/>
            <person name="Xiao Y."/>
            <person name="Gibbons J.G."/>
            <person name="Terashima K."/>
            <person name="Hibbett D.S."/>
            <person name="Grigoriev I.V."/>
        </authorList>
    </citation>
    <scope>NUCLEOTIDE SEQUENCE</scope>
    <source>
        <strain evidence="7">Sp2 HRB7682 ss15</strain>
    </source>
</reference>
<keyword evidence="4 5" id="KW-0539">Nucleus</keyword>
<evidence type="ECO:0000256" key="4">
    <source>
        <dbReference type="ARBA" id="ARBA00023242"/>
    </source>
</evidence>
<evidence type="ECO:0000313" key="8">
    <source>
        <dbReference type="Proteomes" id="UP001150238"/>
    </source>
</evidence>
<dbReference type="GO" id="GO:0005634">
    <property type="term" value="C:nucleus"/>
    <property type="evidence" value="ECO:0007669"/>
    <property type="project" value="UniProtKB-SubCell"/>
</dbReference>
<comment type="subunit">
    <text evidence="5">Component of the RIX1 complex.</text>
</comment>
<name>A0A9W9AS34_9AGAR</name>
<evidence type="ECO:0000256" key="1">
    <source>
        <dbReference type="ARBA" id="ARBA00002355"/>
    </source>
</evidence>
<dbReference type="EMBL" id="JANVFS010000007">
    <property type="protein sequence ID" value="KAJ4489336.1"/>
    <property type="molecule type" value="Genomic_DNA"/>
</dbReference>
<dbReference type="PANTHER" id="PTHR16056:SF2">
    <property type="entry name" value="TESTIS-EXPRESSED PROTEIN 10"/>
    <property type="match status" value="1"/>
</dbReference>
<keyword evidence="5" id="KW-0698">rRNA processing</keyword>
<sequence length="731" mass="80631">MPKSAKRRKEKAADFAKAKLKLGKGKQAPSNAIDTSFKARSIALPSQSIAVEKDDSAPTTRRKLSLDDLIVNIKHHNPGTRKDTIFGFRELLDAHWELIDSSLPILINVTVRIIGDEDASVRKALLSFYSWLIPRIPKEDLVPHAPLILLFTTSAQTHIFPEIRIDAIRFLNIFLEYFPEVIVRGWDTANNSSGSRVLEGYLGVLSAGTITGDAEGPPVATSTASVMLTPASKLIVLQSLSRFLKAATAIQSTSLTSEECWFLSPSFHTTEAYITFNRLLRPSSTLQSSPHKAWSSEMEPEADIFPVASAMATHTGNLSCQLQELSDHVVLCRNFCESGASTSSGNPFVVRLAKTLHPTLVSVFLDCAPAVFSPSNGPPETEMDSISAVVSITRTLYGLIIQDSSPASAAIEELQIMLGYMAPFFPFHSNGRKDVKIEQTFQDLNFTYCDLTSRLVPASRPSAAASHPTTSRGKKARHFGNDASQANRVQEYVLEILQEQVSSSQLVRGLTSTAYNSLLPTIWSLLNYSGRNEEQLERSGEVLEAVVEHAVKIGSKSALKRSTFDFVARLVLLETDVRYQGTFRLQTSTKADKSIEEWLTQLPQILWELGSSNPSVSEAIVLFLLRLLQRRSKILHENTLASLQTRFAPYFHITHPTRGEILGPFNKLPKNGLSSPSGLRRRVLDVVILLCTGGSSGEVLRSAVDSALANTEEYEYWAHLKHHFGRSQTAL</sequence>
<dbReference type="PANTHER" id="PTHR16056">
    <property type="entry name" value="REGULATOR OF MICROTUBULE DYNAMICS PROTEIN"/>
    <property type="match status" value="1"/>
</dbReference>
<evidence type="ECO:0000256" key="2">
    <source>
        <dbReference type="ARBA" id="ARBA00004123"/>
    </source>
</evidence>
<dbReference type="InterPro" id="IPR016024">
    <property type="entry name" value="ARM-type_fold"/>
</dbReference>
<evidence type="ECO:0000256" key="5">
    <source>
        <dbReference type="RuleBase" id="RU368021"/>
    </source>
</evidence>
<dbReference type="InterPro" id="IPR024679">
    <property type="entry name" value="Ipi1_N"/>
</dbReference>
<comment type="similarity">
    <text evidence="3 5">Belongs to the IPI1/TEX10 family.</text>
</comment>
<dbReference type="AlphaFoldDB" id="A0A9W9AS34"/>
<gene>
    <name evidence="7" type="ORF">C8J55DRAFT_504895</name>
</gene>
<dbReference type="SUPFAM" id="SSF48371">
    <property type="entry name" value="ARM repeat"/>
    <property type="match status" value="1"/>
</dbReference>
<dbReference type="GO" id="GO:0120330">
    <property type="term" value="C:rixosome complex"/>
    <property type="evidence" value="ECO:0007669"/>
    <property type="project" value="UniProtKB-UniRule"/>
</dbReference>
<dbReference type="Proteomes" id="UP001150238">
    <property type="component" value="Unassembled WGS sequence"/>
</dbReference>
<organism evidence="7 8">
    <name type="scientific">Lentinula lateritia</name>
    <dbReference type="NCBI Taxonomy" id="40482"/>
    <lineage>
        <taxon>Eukaryota</taxon>
        <taxon>Fungi</taxon>
        <taxon>Dikarya</taxon>
        <taxon>Basidiomycota</taxon>
        <taxon>Agaricomycotina</taxon>
        <taxon>Agaricomycetes</taxon>
        <taxon>Agaricomycetidae</taxon>
        <taxon>Agaricales</taxon>
        <taxon>Marasmiineae</taxon>
        <taxon>Omphalotaceae</taxon>
        <taxon>Lentinula</taxon>
    </lineage>
</organism>
<proteinExistence type="inferred from homology"/>
<keyword evidence="5" id="KW-0690">Ribosome biogenesis</keyword>
<evidence type="ECO:0000313" key="7">
    <source>
        <dbReference type="EMBL" id="KAJ4489336.1"/>
    </source>
</evidence>
<feature type="domain" description="Pre-rRNA-processing protein Ipi1 N-terminal" evidence="6">
    <location>
        <begin position="139"/>
        <end position="244"/>
    </location>
</feature>
<dbReference type="GO" id="GO:0006364">
    <property type="term" value="P:rRNA processing"/>
    <property type="evidence" value="ECO:0007669"/>
    <property type="project" value="UniProtKB-UniRule"/>
</dbReference>
<accession>A0A9W9AS34</accession>
<protein>
    <recommendedName>
        <fullName evidence="5">Pre-rRNA-processing protein</fullName>
    </recommendedName>
</protein>
<dbReference type="Pfam" id="PF12333">
    <property type="entry name" value="Ipi1_N"/>
    <property type="match status" value="1"/>
</dbReference>
<comment type="subcellular location">
    <subcellularLocation>
        <location evidence="2 5">Nucleus</location>
    </subcellularLocation>
</comment>
<evidence type="ECO:0000256" key="3">
    <source>
        <dbReference type="ARBA" id="ARBA00006427"/>
    </source>
</evidence>
<reference evidence="7" key="2">
    <citation type="journal article" date="2023" name="Proc. Natl. Acad. Sci. U.S.A.">
        <title>A global phylogenomic analysis of the shiitake genus Lentinula.</title>
        <authorList>
            <person name="Sierra-Patev S."/>
            <person name="Min B."/>
            <person name="Naranjo-Ortiz M."/>
            <person name="Looney B."/>
            <person name="Konkel Z."/>
            <person name="Slot J.C."/>
            <person name="Sakamoto Y."/>
            <person name="Steenwyk J.L."/>
            <person name="Rokas A."/>
            <person name="Carro J."/>
            <person name="Camarero S."/>
            <person name="Ferreira P."/>
            <person name="Molpeceres G."/>
            <person name="Ruiz-Duenas F.J."/>
            <person name="Serrano A."/>
            <person name="Henrissat B."/>
            <person name="Drula E."/>
            <person name="Hughes K.W."/>
            <person name="Mata J.L."/>
            <person name="Ishikawa N.K."/>
            <person name="Vargas-Isla R."/>
            <person name="Ushijima S."/>
            <person name="Smith C.A."/>
            <person name="Donoghue J."/>
            <person name="Ahrendt S."/>
            <person name="Andreopoulos W."/>
            <person name="He G."/>
            <person name="LaButti K."/>
            <person name="Lipzen A."/>
            <person name="Ng V."/>
            <person name="Riley R."/>
            <person name="Sandor L."/>
            <person name="Barry K."/>
            <person name="Martinez A.T."/>
            <person name="Xiao Y."/>
            <person name="Gibbons J.G."/>
            <person name="Terashima K."/>
            <person name="Grigoriev I.V."/>
            <person name="Hibbett D."/>
        </authorList>
    </citation>
    <scope>NUCLEOTIDE SEQUENCE</scope>
    <source>
        <strain evidence="7">Sp2 HRB7682 ss15</strain>
    </source>
</reference>
<comment type="function">
    <text evidence="1 5">Component of the RIX1 complex required for processing of ITS2 sequences from 35S pre-rRNA.</text>
</comment>
<comment type="caution">
    <text evidence="7">The sequence shown here is derived from an EMBL/GenBank/DDBJ whole genome shotgun (WGS) entry which is preliminary data.</text>
</comment>
<evidence type="ECO:0000259" key="6">
    <source>
        <dbReference type="Pfam" id="PF12333"/>
    </source>
</evidence>